<proteinExistence type="predicted"/>
<dbReference type="eggNOG" id="ENOG5030DQ3">
    <property type="taxonomic scope" value="Bacteria"/>
</dbReference>
<dbReference type="AlphaFoldDB" id="A0A073KS14"/>
<name>A0A073KS14_9BACI</name>
<keyword evidence="2" id="KW-1185">Reference proteome</keyword>
<evidence type="ECO:0000313" key="1">
    <source>
        <dbReference type="EMBL" id="KEK25178.1"/>
    </source>
</evidence>
<reference evidence="1 2" key="1">
    <citation type="submission" date="2014-06" db="EMBL/GenBank/DDBJ databases">
        <title>Draft genome sequence of Bacillus gaemokensis JCM 15801 (MCCC 1A00707).</title>
        <authorList>
            <person name="Lai Q."/>
            <person name="Liu Y."/>
            <person name="Shao Z."/>
        </authorList>
    </citation>
    <scope>NUCLEOTIDE SEQUENCE [LARGE SCALE GENOMIC DNA]</scope>
    <source>
        <strain evidence="1 2">JCM 15801</strain>
    </source>
</reference>
<comment type="caution">
    <text evidence="1">The sequence shown here is derived from an EMBL/GenBank/DDBJ whole genome shotgun (WGS) entry which is preliminary data.</text>
</comment>
<accession>A0A073KS14</accession>
<organism evidence="1 2">
    <name type="scientific">Bacillus gaemokensis</name>
    <dbReference type="NCBI Taxonomy" id="574375"/>
    <lineage>
        <taxon>Bacteria</taxon>
        <taxon>Bacillati</taxon>
        <taxon>Bacillota</taxon>
        <taxon>Bacilli</taxon>
        <taxon>Bacillales</taxon>
        <taxon>Bacillaceae</taxon>
        <taxon>Bacillus</taxon>
        <taxon>Bacillus cereus group</taxon>
    </lineage>
</organism>
<dbReference type="Proteomes" id="UP000027778">
    <property type="component" value="Unassembled WGS sequence"/>
</dbReference>
<dbReference type="EMBL" id="JOTM01000002">
    <property type="protein sequence ID" value="KEK25178.1"/>
    <property type="molecule type" value="Genomic_DNA"/>
</dbReference>
<sequence>MVSKKLNAAAIEAKRDTARMWAIKLHYMPLIERLTFENWYKMNNETHFIDDCYRKIEYAVRSFDINKGSFDNRVKALIYQSVRQYCGNRGNRRRVLQLVGEGLDTIDKIDTNTDVEEKALEAIVREEFYEKHCERETDKLIVDIVFDTDYIENKSEIARRLAEKTGRTFHSARGAVRSFISRKRVAS</sequence>
<protein>
    <submittedName>
        <fullName evidence="1">Uncharacterized protein</fullName>
    </submittedName>
</protein>
<dbReference type="RefSeq" id="WP_033672968.1">
    <property type="nucleotide sequence ID" value="NZ_JOTM01000002.1"/>
</dbReference>
<dbReference type="STRING" id="574375.AZF08_08210"/>
<gene>
    <name evidence="1" type="ORF">BAGA_11105</name>
</gene>
<evidence type="ECO:0000313" key="2">
    <source>
        <dbReference type="Proteomes" id="UP000027778"/>
    </source>
</evidence>
<dbReference type="OrthoDB" id="2936140at2"/>